<accession>R4X9G7</accession>
<dbReference type="Proteomes" id="UP000013776">
    <property type="component" value="Unassembled WGS sequence"/>
</dbReference>
<dbReference type="eggNOG" id="KOG0813">
    <property type="taxonomic scope" value="Eukaryota"/>
</dbReference>
<evidence type="ECO:0000256" key="3">
    <source>
        <dbReference type="ARBA" id="ARBA00004963"/>
    </source>
</evidence>
<proteinExistence type="inferred from homology"/>
<evidence type="ECO:0000259" key="10">
    <source>
        <dbReference type="SMART" id="SM00849"/>
    </source>
</evidence>
<evidence type="ECO:0000256" key="1">
    <source>
        <dbReference type="ARBA" id="ARBA00001623"/>
    </source>
</evidence>
<dbReference type="Pfam" id="PF00753">
    <property type="entry name" value="Lactamase_B"/>
    <property type="match status" value="2"/>
</dbReference>
<comment type="caution">
    <text evidence="11">The sequence shown here is derived from an EMBL/GenBank/DDBJ whole genome shotgun (WGS) entry which is preliminary data.</text>
</comment>
<dbReference type="InterPro" id="IPR032282">
    <property type="entry name" value="HAGH_C"/>
</dbReference>
<dbReference type="CDD" id="cd07723">
    <property type="entry name" value="hydroxyacylglutathione_hydrolase_MBL-fold"/>
    <property type="match status" value="1"/>
</dbReference>
<dbReference type="EC" id="3.1.2.6" evidence="5"/>
<sequence>MHIQSIPMWKVASLTIVAYIIRDDKTKIAAVVDPAEPKSVLPVLEKAIKAGDIDLKYLITTHHHADHAGGNKEILSHYPDLKVIAGKDCACVQTTPADGEVFQVGELSIKSIHTPCHTQDSICFYAEQDGSKAVFTGDTLFIAGCGRFFEGTAEEMNTALNKKLSKLPSDTLVYPGHEYTAANAKFATKVLPDSAELKKFVKFCETGEETCGKFTIKDELSYNPFMRLSDPAILKATGADGDVGVMAKLREMKNNS</sequence>
<dbReference type="PANTHER" id="PTHR11935">
    <property type="entry name" value="BETA LACTAMASE DOMAIN"/>
    <property type="match status" value="1"/>
</dbReference>
<comment type="similarity">
    <text evidence="4">Belongs to the metallo-beta-lactamase superfamily. Glyoxalase II family.</text>
</comment>
<dbReference type="GO" id="GO:0004416">
    <property type="term" value="F:hydroxyacylglutathione hydrolase activity"/>
    <property type="evidence" value="ECO:0007669"/>
    <property type="project" value="UniProtKB-EC"/>
</dbReference>
<evidence type="ECO:0000313" key="11">
    <source>
        <dbReference type="EMBL" id="CCG82065.1"/>
    </source>
</evidence>
<dbReference type="STRING" id="1097556.R4X9G7"/>
<dbReference type="GO" id="GO:0019243">
    <property type="term" value="P:methylglyoxal catabolic process to D-lactate via S-lactoyl-glutathione"/>
    <property type="evidence" value="ECO:0007669"/>
    <property type="project" value="InterPro"/>
</dbReference>
<dbReference type="PANTHER" id="PTHR11935:SF94">
    <property type="entry name" value="TENZING NORGAY, ISOFORM C"/>
    <property type="match status" value="1"/>
</dbReference>
<evidence type="ECO:0000256" key="5">
    <source>
        <dbReference type="ARBA" id="ARBA00011917"/>
    </source>
</evidence>
<dbReference type="InterPro" id="IPR001279">
    <property type="entry name" value="Metallo-B-lactamas"/>
</dbReference>
<comment type="pathway">
    <text evidence="3">Secondary metabolite metabolism; methylglyoxal degradation; (R)-lactate from methylglyoxal: step 2/2.</text>
</comment>
<evidence type="ECO:0000313" key="12">
    <source>
        <dbReference type="Proteomes" id="UP000013776"/>
    </source>
</evidence>
<reference evidence="11 12" key="1">
    <citation type="journal article" date="2013" name="MBio">
        <title>Genome sequencing of the plant pathogen Taphrina deformans, the causal agent of peach leaf curl.</title>
        <authorList>
            <person name="Cisse O.H."/>
            <person name="Almeida J.M.G.C.F."/>
            <person name="Fonseca A."/>
            <person name="Kumar A.A."/>
            <person name="Salojaervi J."/>
            <person name="Overmyer K."/>
            <person name="Hauser P.M."/>
            <person name="Pagni M."/>
        </authorList>
    </citation>
    <scope>NUCLEOTIDE SEQUENCE [LARGE SCALE GENOMIC DNA]</scope>
    <source>
        <strain evidence="12">PYCC 5710 / ATCC 11124 / CBS 356.35 / IMI 108563 / JCM 9778 / NBRC 8474</strain>
    </source>
</reference>
<dbReference type="AlphaFoldDB" id="R4X9G7"/>
<dbReference type="GO" id="GO:0046872">
    <property type="term" value="F:metal ion binding"/>
    <property type="evidence" value="ECO:0007669"/>
    <property type="project" value="UniProtKB-KW"/>
</dbReference>
<keyword evidence="8" id="KW-0862">Zinc</keyword>
<organism evidence="11 12">
    <name type="scientific">Taphrina deformans (strain PYCC 5710 / ATCC 11124 / CBS 356.35 / IMI 108563 / JCM 9778 / NBRC 8474)</name>
    <name type="common">Peach leaf curl fungus</name>
    <name type="synonym">Lalaria deformans</name>
    <dbReference type="NCBI Taxonomy" id="1097556"/>
    <lineage>
        <taxon>Eukaryota</taxon>
        <taxon>Fungi</taxon>
        <taxon>Dikarya</taxon>
        <taxon>Ascomycota</taxon>
        <taxon>Taphrinomycotina</taxon>
        <taxon>Taphrinomycetes</taxon>
        <taxon>Taphrinales</taxon>
        <taxon>Taphrinaceae</taxon>
        <taxon>Taphrina</taxon>
    </lineage>
</organism>
<dbReference type="VEuPathDB" id="FungiDB:TAPDE_001995"/>
<dbReference type="EMBL" id="CAHR02000069">
    <property type="protein sequence ID" value="CCG82065.1"/>
    <property type="molecule type" value="Genomic_DNA"/>
</dbReference>
<keyword evidence="7 11" id="KW-0378">Hydrolase</keyword>
<dbReference type="SMART" id="SM00849">
    <property type="entry name" value="Lactamase_B"/>
    <property type="match status" value="1"/>
</dbReference>
<comment type="cofactor">
    <cofactor evidence="2">
        <name>Zn(2+)</name>
        <dbReference type="ChEBI" id="CHEBI:29105"/>
    </cofactor>
</comment>
<feature type="domain" description="Metallo-beta-lactamase" evidence="10">
    <location>
        <begin position="15"/>
        <end position="177"/>
    </location>
</feature>
<evidence type="ECO:0000256" key="7">
    <source>
        <dbReference type="ARBA" id="ARBA00022801"/>
    </source>
</evidence>
<dbReference type="SUPFAM" id="SSF56281">
    <property type="entry name" value="Metallo-hydrolase/oxidoreductase"/>
    <property type="match status" value="1"/>
</dbReference>
<dbReference type="InterPro" id="IPR017782">
    <property type="entry name" value="Hydroxyacylglutathione_Hdrlase"/>
</dbReference>
<dbReference type="HAMAP" id="MF_01374">
    <property type="entry name" value="Glyoxalase_2"/>
    <property type="match status" value="1"/>
</dbReference>
<protein>
    <recommendedName>
        <fullName evidence="5">hydroxyacylglutathione hydrolase</fullName>
        <ecNumber evidence="5">3.1.2.6</ecNumber>
    </recommendedName>
    <alternativeName>
        <fullName evidence="9">Glyoxalase II</fullName>
    </alternativeName>
</protein>
<comment type="catalytic activity">
    <reaction evidence="1">
        <text>an S-(2-hydroxyacyl)glutathione + H2O = a 2-hydroxy carboxylate + glutathione + H(+)</text>
        <dbReference type="Rhea" id="RHEA:21864"/>
        <dbReference type="ChEBI" id="CHEBI:15377"/>
        <dbReference type="ChEBI" id="CHEBI:15378"/>
        <dbReference type="ChEBI" id="CHEBI:57925"/>
        <dbReference type="ChEBI" id="CHEBI:58896"/>
        <dbReference type="ChEBI" id="CHEBI:71261"/>
        <dbReference type="EC" id="3.1.2.6"/>
    </reaction>
</comment>
<dbReference type="InterPro" id="IPR035680">
    <property type="entry name" value="Clx_II_MBL"/>
</dbReference>
<name>R4X9G7_TAPDE</name>
<dbReference type="UniPathway" id="UPA00619">
    <property type="reaction ID" value="UER00676"/>
</dbReference>
<dbReference type="Pfam" id="PF16123">
    <property type="entry name" value="HAGH_C"/>
    <property type="match status" value="1"/>
</dbReference>
<dbReference type="InterPro" id="IPR036866">
    <property type="entry name" value="RibonucZ/Hydroxyglut_hydro"/>
</dbReference>
<keyword evidence="6" id="KW-0479">Metal-binding</keyword>
<evidence type="ECO:0000256" key="2">
    <source>
        <dbReference type="ARBA" id="ARBA00001947"/>
    </source>
</evidence>
<keyword evidence="12" id="KW-1185">Reference proteome</keyword>
<evidence type="ECO:0000256" key="4">
    <source>
        <dbReference type="ARBA" id="ARBA00006759"/>
    </source>
</evidence>
<evidence type="ECO:0000256" key="8">
    <source>
        <dbReference type="ARBA" id="ARBA00022833"/>
    </source>
</evidence>
<dbReference type="Gene3D" id="3.60.15.10">
    <property type="entry name" value="Ribonuclease Z/Hydroxyacylglutathione hydrolase-like"/>
    <property type="match status" value="1"/>
</dbReference>
<dbReference type="OrthoDB" id="515692at2759"/>
<evidence type="ECO:0000256" key="9">
    <source>
        <dbReference type="ARBA" id="ARBA00031044"/>
    </source>
</evidence>
<gene>
    <name evidence="11" type="ORF">TAPDE_001995</name>
</gene>
<evidence type="ECO:0000256" key="6">
    <source>
        <dbReference type="ARBA" id="ARBA00022723"/>
    </source>
</evidence>